<evidence type="ECO:0000313" key="2">
    <source>
        <dbReference type="Proteomes" id="UP000886595"/>
    </source>
</evidence>
<accession>A0A8X7UHI8</accession>
<reference evidence="1 2" key="1">
    <citation type="submission" date="2020-02" db="EMBL/GenBank/DDBJ databases">
        <authorList>
            <person name="Ma Q."/>
            <person name="Huang Y."/>
            <person name="Song X."/>
            <person name="Pei D."/>
        </authorList>
    </citation>
    <scope>NUCLEOTIDE SEQUENCE [LARGE SCALE GENOMIC DNA]</scope>
    <source>
        <strain evidence="1">Sxm20200214</strain>
        <tissue evidence="1">Leaf</tissue>
    </source>
</reference>
<comment type="caution">
    <text evidence="1">The sequence shown here is derived from an EMBL/GenBank/DDBJ whole genome shotgun (WGS) entry which is preliminary data.</text>
</comment>
<keyword evidence="2" id="KW-1185">Reference proteome</keyword>
<protein>
    <submittedName>
        <fullName evidence="1">Uncharacterized protein</fullName>
    </submittedName>
</protein>
<dbReference type="EMBL" id="JAAMPC010000012">
    <property type="protein sequence ID" value="KAG2277816.1"/>
    <property type="molecule type" value="Genomic_DNA"/>
</dbReference>
<proteinExistence type="predicted"/>
<dbReference type="Proteomes" id="UP000886595">
    <property type="component" value="Unassembled WGS sequence"/>
</dbReference>
<dbReference type="AlphaFoldDB" id="A0A8X7UHI8"/>
<gene>
    <name evidence="1" type="ORF">Bca52824_060371</name>
</gene>
<sequence>MDDNGEGETVVIISRPTDVEDVITHPPELPFCLILSVDYYDDCKNRSCDLQSVFASTDKPTEPVDITITQVSELC</sequence>
<organism evidence="1 2">
    <name type="scientific">Brassica carinata</name>
    <name type="common">Ethiopian mustard</name>
    <name type="synonym">Abyssinian cabbage</name>
    <dbReference type="NCBI Taxonomy" id="52824"/>
    <lineage>
        <taxon>Eukaryota</taxon>
        <taxon>Viridiplantae</taxon>
        <taxon>Streptophyta</taxon>
        <taxon>Embryophyta</taxon>
        <taxon>Tracheophyta</taxon>
        <taxon>Spermatophyta</taxon>
        <taxon>Magnoliopsida</taxon>
        <taxon>eudicotyledons</taxon>
        <taxon>Gunneridae</taxon>
        <taxon>Pentapetalae</taxon>
        <taxon>rosids</taxon>
        <taxon>malvids</taxon>
        <taxon>Brassicales</taxon>
        <taxon>Brassicaceae</taxon>
        <taxon>Brassiceae</taxon>
        <taxon>Brassica</taxon>
    </lineage>
</organism>
<name>A0A8X7UHI8_BRACI</name>
<evidence type="ECO:0000313" key="1">
    <source>
        <dbReference type="EMBL" id="KAG2277816.1"/>
    </source>
</evidence>